<dbReference type="InterPro" id="IPR017441">
    <property type="entry name" value="Protein_kinase_ATP_BS"/>
</dbReference>
<keyword evidence="6" id="KW-1185">Reference proteome</keyword>
<dbReference type="PROSITE" id="PS50011">
    <property type="entry name" value="PROTEIN_KINASE_DOM"/>
    <property type="match status" value="1"/>
</dbReference>
<dbReference type="GO" id="GO:0005524">
    <property type="term" value="F:ATP binding"/>
    <property type="evidence" value="ECO:0007669"/>
    <property type="project" value="UniProtKB-UniRule"/>
</dbReference>
<dbReference type="PROSITE" id="PS00107">
    <property type="entry name" value="PROTEIN_KINASE_ATP"/>
    <property type="match status" value="1"/>
</dbReference>
<organism evidence="5 6">
    <name type="scientific">Mytilus galloprovincialis</name>
    <name type="common">Mediterranean mussel</name>
    <dbReference type="NCBI Taxonomy" id="29158"/>
    <lineage>
        <taxon>Eukaryota</taxon>
        <taxon>Metazoa</taxon>
        <taxon>Spiralia</taxon>
        <taxon>Lophotrochozoa</taxon>
        <taxon>Mollusca</taxon>
        <taxon>Bivalvia</taxon>
        <taxon>Autobranchia</taxon>
        <taxon>Pteriomorphia</taxon>
        <taxon>Mytilida</taxon>
        <taxon>Mytiloidea</taxon>
        <taxon>Mytilidae</taxon>
        <taxon>Mytilinae</taxon>
        <taxon>Mytilus</taxon>
    </lineage>
</organism>
<dbReference type="GO" id="GO:0005886">
    <property type="term" value="C:plasma membrane"/>
    <property type="evidence" value="ECO:0007669"/>
    <property type="project" value="TreeGrafter"/>
</dbReference>
<evidence type="ECO:0000259" key="4">
    <source>
        <dbReference type="PROSITE" id="PS50011"/>
    </source>
</evidence>
<dbReference type="OrthoDB" id="6146813at2759"/>
<dbReference type="InterPro" id="IPR000719">
    <property type="entry name" value="Prot_kinase_dom"/>
</dbReference>
<evidence type="ECO:0000313" key="6">
    <source>
        <dbReference type="Proteomes" id="UP000596742"/>
    </source>
</evidence>
<keyword evidence="3" id="KW-0812">Transmembrane</keyword>
<feature type="transmembrane region" description="Helical" evidence="3">
    <location>
        <begin position="143"/>
        <end position="167"/>
    </location>
</feature>
<accession>A0A8B6HM37</accession>
<keyword evidence="2" id="KW-0547">Nucleotide-binding</keyword>
<dbReference type="InterPro" id="IPR011009">
    <property type="entry name" value="Kinase-like_dom_sf"/>
</dbReference>
<evidence type="ECO:0000256" key="2">
    <source>
        <dbReference type="PROSITE-ProRule" id="PRU10141"/>
    </source>
</evidence>
<name>A0A8B6HM37_MYTGA</name>
<dbReference type="PANTHER" id="PTHR24416">
    <property type="entry name" value="TYROSINE-PROTEIN KINASE RECEPTOR"/>
    <property type="match status" value="1"/>
</dbReference>
<dbReference type="PANTHER" id="PTHR24416:SF600">
    <property type="entry name" value="PDGF- AND VEGF-RECEPTOR RELATED, ISOFORM J"/>
    <property type="match status" value="1"/>
</dbReference>
<dbReference type="EMBL" id="UYJE01010208">
    <property type="protein sequence ID" value="VDI80879.1"/>
    <property type="molecule type" value="Genomic_DNA"/>
</dbReference>
<protein>
    <recommendedName>
        <fullName evidence="4">Protein kinase domain-containing protein</fullName>
    </recommendedName>
</protein>
<evidence type="ECO:0000313" key="5">
    <source>
        <dbReference type="EMBL" id="VDI80879.1"/>
    </source>
</evidence>
<dbReference type="GO" id="GO:0004714">
    <property type="term" value="F:transmembrane receptor protein tyrosine kinase activity"/>
    <property type="evidence" value="ECO:0007669"/>
    <property type="project" value="TreeGrafter"/>
</dbReference>
<dbReference type="GO" id="GO:0043235">
    <property type="term" value="C:receptor complex"/>
    <property type="evidence" value="ECO:0007669"/>
    <property type="project" value="TreeGrafter"/>
</dbReference>
<sequence length="297" mass="33898">MIEMLKFDAFRLFLASPHHQPGPGKRPTTFLKFSKAVAAGLIAGYTGGSVRKGRPSLVPVDDRLTQRHLPGSFGNKSWCHVCHMRVKNNQQETRRQTKFGCLDCGKHLCLPECFTVFHSVKNYYEQAEAVDIRSGGTNDKEQIVIYIIGGVASVVVLFLLLLIFICYRRYKRVQSSKYRNVKRNENYHPYKSYDGTQPFVLPTIRIEPGPRRRLSSDLTMMSEYDLPLDKHWEFRREQLSLGEPLGEGAFGKVFKAETVGLNKAPTTAIAVKMLKGKIYLYILDQKSNSINENWIYA</sequence>
<proteinExistence type="predicted"/>
<comment type="caution">
    <text evidence="5">The sequence shown here is derived from an EMBL/GenBank/DDBJ whole genome shotgun (WGS) entry which is preliminary data.</text>
</comment>
<keyword evidence="3" id="KW-0472">Membrane</keyword>
<feature type="domain" description="Protein kinase" evidence="4">
    <location>
        <begin position="239"/>
        <end position="297"/>
    </location>
</feature>
<comment type="subcellular location">
    <subcellularLocation>
        <location evidence="1">Membrane</location>
        <topology evidence="1">Single-pass membrane protein</topology>
    </subcellularLocation>
</comment>
<gene>
    <name evidence="5" type="ORF">MGAL_10B082978</name>
</gene>
<evidence type="ECO:0000256" key="1">
    <source>
        <dbReference type="ARBA" id="ARBA00004167"/>
    </source>
</evidence>
<dbReference type="InterPro" id="IPR050122">
    <property type="entry name" value="RTK"/>
</dbReference>
<keyword evidence="2" id="KW-0067">ATP-binding</keyword>
<dbReference type="SUPFAM" id="SSF56112">
    <property type="entry name" value="Protein kinase-like (PK-like)"/>
    <property type="match status" value="1"/>
</dbReference>
<evidence type="ECO:0000256" key="3">
    <source>
        <dbReference type="SAM" id="Phobius"/>
    </source>
</evidence>
<reference evidence="5" key="1">
    <citation type="submission" date="2018-11" db="EMBL/GenBank/DDBJ databases">
        <authorList>
            <person name="Alioto T."/>
            <person name="Alioto T."/>
        </authorList>
    </citation>
    <scope>NUCLEOTIDE SEQUENCE</scope>
</reference>
<dbReference type="AlphaFoldDB" id="A0A8B6HM37"/>
<dbReference type="GO" id="GO:0007169">
    <property type="term" value="P:cell surface receptor protein tyrosine kinase signaling pathway"/>
    <property type="evidence" value="ECO:0007669"/>
    <property type="project" value="TreeGrafter"/>
</dbReference>
<dbReference type="Gene3D" id="3.30.200.20">
    <property type="entry name" value="Phosphorylase Kinase, domain 1"/>
    <property type="match status" value="1"/>
</dbReference>
<feature type="binding site" evidence="2">
    <location>
        <position position="272"/>
    </location>
    <ligand>
        <name>ATP</name>
        <dbReference type="ChEBI" id="CHEBI:30616"/>
    </ligand>
</feature>
<dbReference type="Proteomes" id="UP000596742">
    <property type="component" value="Unassembled WGS sequence"/>
</dbReference>
<keyword evidence="3" id="KW-1133">Transmembrane helix</keyword>